<evidence type="ECO:0000313" key="3">
    <source>
        <dbReference type="Proteomes" id="UP001266305"/>
    </source>
</evidence>
<dbReference type="Proteomes" id="UP001266305">
    <property type="component" value="Unassembled WGS sequence"/>
</dbReference>
<gene>
    <name evidence="2" type="ORF">P7K49_002257</name>
</gene>
<evidence type="ECO:0000313" key="2">
    <source>
        <dbReference type="EMBL" id="KAK2120871.1"/>
    </source>
</evidence>
<reference evidence="2 3" key="1">
    <citation type="submission" date="2023-05" db="EMBL/GenBank/DDBJ databases">
        <title>B98-5 Cell Line De Novo Hybrid Assembly: An Optical Mapping Approach.</title>
        <authorList>
            <person name="Kananen K."/>
            <person name="Auerbach J.A."/>
            <person name="Kautto E."/>
            <person name="Blachly J.S."/>
        </authorList>
    </citation>
    <scope>NUCLEOTIDE SEQUENCE [LARGE SCALE GENOMIC DNA]</scope>
    <source>
        <strain evidence="2">B95-8</strain>
        <tissue evidence="2">Cell line</tissue>
    </source>
</reference>
<feature type="compositionally biased region" description="Polar residues" evidence="1">
    <location>
        <begin position="107"/>
        <end position="122"/>
    </location>
</feature>
<proteinExistence type="predicted"/>
<organism evidence="2 3">
    <name type="scientific">Saguinus oedipus</name>
    <name type="common">Cotton-top tamarin</name>
    <name type="synonym">Oedipomidas oedipus</name>
    <dbReference type="NCBI Taxonomy" id="9490"/>
    <lineage>
        <taxon>Eukaryota</taxon>
        <taxon>Metazoa</taxon>
        <taxon>Chordata</taxon>
        <taxon>Craniata</taxon>
        <taxon>Vertebrata</taxon>
        <taxon>Euteleostomi</taxon>
        <taxon>Mammalia</taxon>
        <taxon>Eutheria</taxon>
        <taxon>Euarchontoglires</taxon>
        <taxon>Primates</taxon>
        <taxon>Haplorrhini</taxon>
        <taxon>Platyrrhini</taxon>
        <taxon>Cebidae</taxon>
        <taxon>Callitrichinae</taxon>
        <taxon>Saguinus</taxon>
    </lineage>
</organism>
<sequence length="149" mass="16021">MILPGNLIFKRRKQTQTTQGCEITFQHSVGQRRPRGCDETGENPGPTCLDDTAAAQTSQWTWSASVPTPKAQAWTRAHEPQPKASPAPTDPLSTVSQGPGSCPPVQSHLTTAPSGVPSHTASTSMVGDTACLFHMLILYTKNTTEWANH</sequence>
<feature type="region of interest" description="Disordered" evidence="1">
    <location>
        <begin position="59"/>
        <end position="122"/>
    </location>
</feature>
<name>A0ABQ9WGV4_SAGOE</name>
<protein>
    <submittedName>
        <fullName evidence="2">Uncharacterized protein</fullName>
    </submittedName>
</protein>
<keyword evidence="3" id="KW-1185">Reference proteome</keyword>
<evidence type="ECO:0000256" key="1">
    <source>
        <dbReference type="SAM" id="MobiDB-lite"/>
    </source>
</evidence>
<dbReference type="EMBL" id="JASSZA010000001">
    <property type="protein sequence ID" value="KAK2120871.1"/>
    <property type="molecule type" value="Genomic_DNA"/>
</dbReference>
<accession>A0ABQ9WGV4</accession>
<comment type="caution">
    <text evidence="2">The sequence shown here is derived from an EMBL/GenBank/DDBJ whole genome shotgun (WGS) entry which is preliminary data.</text>
</comment>